<evidence type="ECO:0000256" key="3">
    <source>
        <dbReference type="ARBA" id="ARBA00023136"/>
    </source>
</evidence>
<dbReference type="GeneTree" id="ENSGT00940000158358"/>
<organism evidence="8 9">
    <name type="scientific">Hucho hucho</name>
    <name type="common">huchen</name>
    <dbReference type="NCBI Taxonomy" id="62062"/>
    <lineage>
        <taxon>Eukaryota</taxon>
        <taxon>Metazoa</taxon>
        <taxon>Chordata</taxon>
        <taxon>Craniata</taxon>
        <taxon>Vertebrata</taxon>
        <taxon>Euteleostomi</taxon>
        <taxon>Actinopterygii</taxon>
        <taxon>Neopterygii</taxon>
        <taxon>Teleostei</taxon>
        <taxon>Protacanthopterygii</taxon>
        <taxon>Salmoniformes</taxon>
        <taxon>Salmonidae</taxon>
        <taxon>Salmoninae</taxon>
        <taxon>Hucho</taxon>
    </lineage>
</organism>
<dbReference type="GO" id="GO:0005178">
    <property type="term" value="F:integrin binding"/>
    <property type="evidence" value="ECO:0007669"/>
    <property type="project" value="TreeGrafter"/>
</dbReference>
<comment type="similarity">
    <text evidence="2">Belongs to the semaphorin family.</text>
</comment>
<dbReference type="GO" id="GO:0001755">
    <property type="term" value="P:neural crest cell migration"/>
    <property type="evidence" value="ECO:0007669"/>
    <property type="project" value="TreeGrafter"/>
</dbReference>
<dbReference type="GO" id="GO:0007411">
    <property type="term" value="P:axon guidance"/>
    <property type="evidence" value="ECO:0007669"/>
    <property type="project" value="TreeGrafter"/>
</dbReference>
<dbReference type="Ensembl" id="ENSHHUT00000015140.1">
    <property type="protein sequence ID" value="ENSHHUP00000014645.1"/>
    <property type="gene ID" value="ENSHHUG00000009068.1"/>
</dbReference>
<dbReference type="SUPFAM" id="SSF103575">
    <property type="entry name" value="Plexin repeat"/>
    <property type="match status" value="1"/>
</dbReference>
<dbReference type="STRING" id="62062.ENSHHUP00000014645"/>
<dbReference type="Gene3D" id="2.60.40.10">
    <property type="entry name" value="Immunoglobulins"/>
    <property type="match status" value="1"/>
</dbReference>
<dbReference type="InterPro" id="IPR036352">
    <property type="entry name" value="Semap_dom_sf"/>
</dbReference>
<dbReference type="Proteomes" id="UP000314982">
    <property type="component" value="Unassembled WGS sequence"/>
</dbReference>
<evidence type="ECO:0000256" key="1">
    <source>
        <dbReference type="ARBA" id="ARBA00004370"/>
    </source>
</evidence>
<dbReference type="PANTHER" id="PTHR11036:SF80">
    <property type="entry name" value="SEMAPHORIN-7A"/>
    <property type="match status" value="1"/>
</dbReference>
<dbReference type="InterPro" id="IPR027231">
    <property type="entry name" value="Semaphorin"/>
</dbReference>
<dbReference type="SMART" id="SM00423">
    <property type="entry name" value="PSI"/>
    <property type="match status" value="1"/>
</dbReference>
<keyword evidence="3" id="KW-0472">Membrane</keyword>
<dbReference type="PANTHER" id="PTHR11036">
    <property type="entry name" value="SEMAPHORIN"/>
    <property type="match status" value="1"/>
</dbReference>
<dbReference type="Gene3D" id="2.130.10.10">
    <property type="entry name" value="YVTN repeat-like/Quinoprotein amine dehydrogenase"/>
    <property type="match status" value="1"/>
</dbReference>
<evidence type="ECO:0000256" key="2">
    <source>
        <dbReference type="ARBA" id="ARBA00009492"/>
    </source>
</evidence>
<proteinExistence type="inferred from homology"/>
<dbReference type="InterPro" id="IPR002165">
    <property type="entry name" value="Plexin_repeat"/>
</dbReference>
<keyword evidence="9" id="KW-1185">Reference proteome</keyword>
<dbReference type="AlphaFoldDB" id="A0A4W5KWF4"/>
<reference evidence="9" key="1">
    <citation type="submission" date="2018-06" db="EMBL/GenBank/DDBJ databases">
        <title>Genome assembly of Danube salmon.</title>
        <authorList>
            <person name="Macqueen D.J."/>
            <person name="Gundappa M.K."/>
        </authorList>
    </citation>
    <scope>NUCLEOTIDE SEQUENCE [LARGE SCALE GENOMIC DNA]</scope>
</reference>
<comment type="subcellular location">
    <subcellularLocation>
        <location evidence="1">Membrane</location>
    </subcellularLocation>
</comment>
<dbReference type="GO" id="GO:0030335">
    <property type="term" value="P:positive regulation of cell migration"/>
    <property type="evidence" value="ECO:0007669"/>
    <property type="project" value="TreeGrafter"/>
</dbReference>
<dbReference type="InterPro" id="IPR015943">
    <property type="entry name" value="WD40/YVTN_repeat-like_dom_sf"/>
</dbReference>
<feature type="domain" description="PSI" evidence="7">
    <location>
        <begin position="54"/>
        <end position="100"/>
    </location>
</feature>
<dbReference type="InterPro" id="IPR016201">
    <property type="entry name" value="PSI"/>
</dbReference>
<dbReference type="Pfam" id="PF01437">
    <property type="entry name" value="PSI"/>
    <property type="match status" value="1"/>
</dbReference>
<name>A0A4W5KWF4_9TELE</name>
<evidence type="ECO:0000313" key="9">
    <source>
        <dbReference type="Proteomes" id="UP000314982"/>
    </source>
</evidence>
<evidence type="ECO:0000256" key="6">
    <source>
        <dbReference type="SAM" id="MobiDB-lite"/>
    </source>
</evidence>
<evidence type="ECO:0000259" key="7">
    <source>
        <dbReference type="SMART" id="SM00423"/>
    </source>
</evidence>
<feature type="region of interest" description="Disordered" evidence="6">
    <location>
        <begin position="109"/>
        <end position="135"/>
    </location>
</feature>
<dbReference type="GO" id="GO:0050727">
    <property type="term" value="P:regulation of inflammatory response"/>
    <property type="evidence" value="ECO:0007669"/>
    <property type="project" value="TreeGrafter"/>
</dbReference>
<sequence length="272" mass="30286">MIHKILKDGFKPFIISETHLSSHSDVIRSMKLDSRKRKLVVGLSEQISILDLQRCQDYNGSCAECVLARDPYCAWTEAGCKPTHPGGVQNIDGGQTNVCLKTAEVKIPEETKNPTSNRTRRDTQPSEPPSSSLNALGASVHSVPLDVPFYLSCPIDSYHAHYSWEHLGTAHPCLRLQASCLHLIPSMQTEHYGQYQCVSKERDYTRVVRVVRATQLLNNHNPTIISRPARPVRPISTNIEDSKNNGATALMAMQAGWFVTFAALDIVLQLLQ</sequence>
<dbReference type="SUPFAM" id="SSF101912">
    <property type="entry name" value="Sema domain"/>
    <property type="match status" value="1"/>
</dbReference>
<dbReference type="GO" id="GO:0007229">
    <property type="term" value="P:integrin-mediated signaling pathway"/>
    <property type="evidence" value="ECO:0007669"/>
    <property type="project" value="TreeGrafter"/>
</dbReference>
<dbReference type="FunFam" id="2.60.40.10:FF:001170">
    <property type="entry name" value="Sema domain, immunoglobulin domain (Ig), short basic domain, secreted, (Semaphorin) 3F"/>
    <property type="match status" value="1"/>
</dbReference>
<evidence type="ECO:0000256" key="4">
    <source>
        <dbReference type="ARBA" id="ARBA00023157"/>
    </source>
</evidence>
<dbReference type="GO" id="GO:0030215">
    <property type="term" value="F:semaphorin receptor binding"/>
    <property type="evidence" value="ECO:0007669"/>
    <property type="project" value="InterPro"/>
</dbReference>
<dbReference type="InterPro" id="IPR013783">
    <property type="entry name" value="Ig-like_fold"/>
</dbReference>
<keyword evidence="4" id="KW-1015">Disulfide bond</keyword>
<keyword evidence="5" id="KW-0325">Glycoprotein</keyword>
<dbReference type="GO" id="GO:0009897">
    <property type="term" value="C:external side of plasma membrane"/>
    <property type="evidence" value="ECO:0007669"/>
    <property type="project" value="TreeGrafter"/>
</dbReference>
<evidence type="ECO:0000313" key="8">
    <source>
        <dbReference type="Ensembl" id="ENSHHUP00000014645.1"/>
    </source>
</evidence>
<dbReference type="GO" id="GO:0071526">
    <property type="term" value="P:semaphorin-plexin signaling pathway"/>
    <property type="evidence" value="ECO:0007669"/>
    <property type="project" value="TreeGrafter"/>
</dbReference>
<reference evidence="8" key="2">
    <citation type="submission" date="2025-08" db="UniProtKB">
        <authorList>
            <consortium name="Ensembl"/>
        </authorList>
    </citation>
    <scope>IDENTIFICATION</scope>
</reference>
<reference evidence="8" key="3">
    <citation type="submission" date="2025-09" db="UniProtKB">
        <authorList>
            <consortium name="Ensembl"/>
        </authorList>
    </citation>
    <scope>IDENTIFICATION</scope>
</reference>
<evidence type="ECO:0000256" key="5">
    <source>
        <dbReference type="ARBA" id="ARBA00023180"/>
    </source>
</evidence>
<dbReference type="Gene3D" id="3.30.1680.10">
    <property type="entry name" value="ligand-binding face of the semaphorins, domain 2"/>
    <property type="match status" value="1"/>
</dbReference>
<accession>A0A4W5KWF4</accession>
<protein>
    <recommendedName>
        <fullName evidence="7">PSI domain-containing protein</fullName>
    </recommendedName>
</protein>
<dbReference type="GO" id="GO:0045499">
    <property type="term" value="F:chemorepellent activity"/>
    <property type="evidence" value="ECO:0007669"/>
    <property type="project" value="TreeGrafter"/>
</dbReference>